<comment type="caution">
    <text evidence="2">The sequence shown here is derived from an EMBL/GenBank/DDBJ whole genome shotgun (WGS) entry which is preliminary data.</text>
</comment>
<gene>
    <name evidence="2" type="ORF">KIN20_022356</name>
</gene>
<dbReference type="AlphaFoldDB" id="A0AAD5MQH4"/>
<feature type="region of interest" description="Disordered" evidence="1">
    <location>
        <begin position="1"/>
        <end position="26"/>
    </location>
</feature>
<proteinExistence type="predicted"/>
<organism evidence="2 3">
    <name type="scientific">Parelaphostrongylus tenuis</name>
    <name type="common">Meningeal worm</name>
    <dbReference type="NCBI Taxonomy" id="148309"/>
    <lineage>
        <taxon>Eukaryota</taxon>
        <taxon>Metazoa</taxon>
        <taxon>Ecdysozoa</taxon>
        <taxon>Nematoda</taxon>
        <taxon>Chromadorea</taxon>
        <taxon>Rhabditida</taxon>
        <taxon>Rhabditina</taxon>
        <taxon>Rhabditomorpha</taxon>
        <taxon>Strongyloidea</taxon>
        <taxon>Metastrongylidae</taxon>
        <taxon>Parelaphostrongylus</taxon>
    </lineage>
</organism>
<keyword evidence="3" id="KW-1185">Reference proteome</keyword>
<accession>A0AAD5MQH4</accession>
<sequence>MTHIRTPEKNMNFNSESQSSTLKLASSHQSPKFSLINVNASAPHSPFKRNALIKERTESQLEVFDRISSKLDTSIQNMRDLLSRPISFGLRSVDASNMPAFTDSRQTIDISQLPKQLDKKY</sequence>
<dbReference type="Proteomes" id="UP001196413">
    <property type="component" value="Unassembled WGS sequence"/>
</dbReference>
<evidence type="ECO:0000313" key="2">
    <source>
        <dbReference type="EMBL" id="KAJ1362702.1"/>
    </source>
</evidence>
<protein>
    <submittedName>
        <fullName evidence="2">Uncharacterized protein</fullName>
    </submittedName>
</protein>
<name>A0AAD5MQH4_PARTN</name>
<evidence type="ECO:0000256" key="1">
    <source>
        <dbReference type="SAM" id="MobiDB-lite"/>
    </source>
</evidence>
<evidence type="ECO:0000313" key="3">
    <source>
        <dbReference type="Proteomes" id="UP001196413"/>
    </source>
</evidence>
<feature type="compositionally biased region" description="Polar residues" evidence="1">
    <location>
        <begin position="9"/>
        <end position="26"/>
    </location>
</feature>
<reference evidence="2" key="1">
    <citation type="submission" date="2021-06" db="EMBL/GenBank/DDBJ databases">
        <title>Parelaphostrongylus tenuis whole genome reference sequence.</title>
        <authorList>
            <person name="Garwood T.J."/>
            <person name="Larsen P.A."/>
            <person name="Fountain-Jones N.M."/>
            <person name="Garbe J.R."/>
            <person name="Macchietto M.G."/>
            <person name="Kania S.A."/>
            <person name="Gerhold R.W."/>
            <person name="Richards J.E."/>
            <person name="Wolf T.M."/>
        </authorList>
    </citation>
    <scope>NUCLEOTIDE SEQUENCE</scope>
    <source>
        <strain evidence="2">MNPRO001-30</strain>
        <tissue evidence="2">Meninges</tissue>
    </source>
</reference>
<dbReference type="EMBL" id="JAHQIW010004522">
    <property type="protein sequence ID" value="KAJ1362702.1"/>
    <property type="molecule type" value="Genomic_DNA"/>
</dbReference>